<evidence type="ECO:0000256" key="5">
    <source>
        <dbReference type="ARBA" id="ARBA00022989"/>
    </source>
</evidence>
<dbReference type="Pfam" id="PF01618">
    <property type="entry name" value="MotA_ExbB"/>
    <property type="match status" value="1"/>
</dbReference>
<dbReference type="EMBL" id="JACHIP010000001">
    <property type="protein sequence ID" value="MBB5056367.1"/>
    <property type="molecule type" value="Genomic_DNA"/>
</dbReference>
<evidence type="ECO:0000256" key="1">
    <source>
        <dbReference type="ARBA" id="ARBA00004651"/>
    </source>
</evidence>
<keyword evidence="2" id="KW-1003">Cell membrane</keyword>
<evidence type="ECO:0000256" key="8">
    <source>
        <dbReference type="SAM" id="Phobius"/>
    </source>
</evidence>
<accession>A0A7W7ZAU7</accession>
<sequence length="267" mass="29155">MNKRRVDKSTLLGTFLAVAGIVGGLVLDGGSVRQILQPSAALIVLAGTLGVVLIQFPMKTVMDTIKVLPTIFYERSSKATDTLEEMVSYCTQARRHGILRLDSQLADIEDKFLRKALTFAVDGAHPQTMRENMELELDLLDERELGAVKLLEASGGFAPTLGIMGAVLGLIQVMQRMDNVTEIGRGIAIAFVSTLYGLGLANILLLPLAGKLRIRIRERQIAREMVLEAVLAIMDGMGPRALRERLECYLAEEAVKVEVISRPELAA</sequence>
<dbReference type="GO" id="GO:0006935">
    <property type="term" value="P:chemotaxis"/>
    <property type="evidence" value="ECO:0007669"/>
    <property type="project" value="InterPro"/>
</dbReference>
<feature type="domain" description="MotA/TolQ/ExbB proton channel" evidence="9">
    <location>
        <begin position="107"/>
        <end position="224"/>
    </location>
</feature>
<dbReference type="GO" id="GO:0015031">
    <property type="term" value="P:protein transport"/>
    <property type="evidence" value="ECO:0007669"/>
    <property type="project" value="UniProtKB-KW"/>
</dbReference>
<name>A0A7W7ZAU7_9BACT</name>
<evidence type="ECO:0000259" key="9">
    <source>
        <dbReference type="Pfam" id="PF01618"/>
    </source>
</evidence>
<feature type="transmembrane region" description="Helical" evidence="8">
    <location>
        <begin position="153"/>
        <end position="174"/>
    </location>
</feature>
<dbReference type="PANTHER" id="PTHR30433:SF3">
    <property type="entry name" value="MOTILITY PROTEIN A"/>
    <property type="match status" value="1"/>
</dbReference>
<evidence type="ECO:0000313" key="11">
    <source>
        <dbReference type="EMBL" id="MBB5056367.1"/>
    </source>
</evidence>
<keyword evidence="12" id="KW-1185">Reference proteome</keyword>
<evidence type="ECO:0000256" key="7">
    <source>
        <dbReference type="RuleBase" id="RU004057"/>
    </source>
</evidence>
<keyword evidence="7" id="KW-0813">Transport</keyword>
<keyword evidence="4" id="KW-0283">Flagellar rotation</keyword>
<evidence type="ECO:0000256" key="2">
    <source>
        <dbReference type="ARBA" id="ARBA00022475"/>
    </source>
</evidence>
<comment type="caution">
    <text evidence="11">The sequence shown here is derived from an EMBL/GenBank/DDBJ whole genome shotgun (WGS) entry which is preliminary data.</text>
</comment>
<keyword evidence="6 8" id="KW-0472">Membrane</keyword>
<dbReference type="Proteomes" id="UP000540989">
    <property type="component" value="Unassembled WGS sequence"/>
</dbReference>
<feature type="transmembrane region" description="Helical" evidence="8">
    <location>
        <begin position="12"/>
        <end position="29"/>
    </location>
</feature>
<gene>
    <name evidence="11" type="ORF">HDF16_001036</name>
</gene>
<evidence type="ECO:0000313" key="12">
    <source>
        <dbReference type="Proteomes" id="UP000540989"/>
    </source>
</evidence>
<reference evidence="11 12" key="1">
    <citation type="submission" date="2020-08" db="EMBL/GenBank/DDBJ databases">
        <title>Genomic Encyclopedia of Type Strains, Phase IV (KMG-V): Genome sequencing to study the core and pangenomes of soil and plant-associated prokaryotes.</title>
        <authorList>
            <person name="Whitman W."/>
        </authorList>
    </citation>
    <scope>NUCLEOTIDE SEQUENCE [LARGE SCALE GENOMIC DNA]</scope>
    <source>
        <strain evidence="11 12">M8UP14</strain>
    </source>
</reference>
<dbReference type="GO" id="GO:0071978">
    <property type="term" value="P:bacterial-type flagellum-dependent swarming motility"/>
    <property type="evidence" value="ECO:0007669"/>
    <property type="project" value="InterPro"/>
</dbReference>
<evidence type="ECO:0000259" key="10">
    <source>
        <dbReference type="Pfam" id="PF20560"/>
    </source>
</evidence>
<feature type="transmembrane region" description="Helical" evidence="8">
    <location>
        <begin position="35"/>
        <end position="56"/>
    </location>
</feature>
<feature type="domain" description="Motility protein A N-terminal" evidence="10">
    <location>
        <begin position="12"/>
        <end position="87"/>
    </location>
</feature>
<evidence type="ECO:0000256" key="3">
    <source>
        <dbReference type="ARBA" id="ARBA00022692"/>
    </source>
</evidence>
<dbReference type="Pfam" id="PF20560">
    <property type="entry name" value="MotA_N"/>
    <property type="match status" value="1"/>
</dbReference>
<dbReference type="InterPro" id="IPR046786">
    <property type="entry name" value="MotA_N"/>
</dbReference>
<comment type="subcellular location">
    <subcellularLocation>
        <location evidence="1">Cell membrane</location>
        <topology evidence="1">Multi-pass membrane protein</topology>
    </subcellularLocation>
    <subcellularLocation>
        <location evidence="7">Membrane</location>
        <topology evidence="7">Multi-pass membrane protein</topology>
    </subcellularLocation>
</comment>
<keyword evidence="7" id="KW-0653">Protein transport</keyword>
<feature type="transmembrane region" description="Helical" evidence="8">
    <location>
        <begin position="186"/>
        <end position="209"/>
    </location>
</feature>
<organism evidence="11 12">
    <name type="scientific">Granulicella aggregans</name>
    <dbReference type="NCBI Taxonomy" id="474949"/>
    <lineage>
        <taxon>Bacteria</taxon>
        <taxon>Pseudomonadati</taxon>
        <taxon>Acidobacteriota</taxon>
        <taxon>Terriglobia</taxon>
        <taxon>Terriglobales</taxon>
        <taxon>Acidobacteriaceae</taxon>
        <taxon>Granulicella</taxon>
    </lineage>
</organism>
<dbReference type="PANTHER" id="PTHR30433">
    <property type="entry name" value="CHEMOTAXIS PROTEIN MOTA"/>
    <property type="match status" value="1"/>
</dbReference>
<protein>
    <submittedName>
        <fullName evidence="11">Chemotaxis protein MotA</fullName>
    </submittedName>
</protein>
<evidence type="ECO:0000256" key="4">
    <source>
        <dbReference type="ARBA" id="ARBA00022779"/>
    </source>
</evidence>
<dbReference type="RefSeq" id="WP_184214018.1">
    <property type="nucleotide sequence ID" value="NZ_JACHIP010000001.1"/>
</dbReference>
<dbReference type="InterPro" id="IPR047055">
    <property type="entry name" value="MotA-like"/>
</dbReference>
<keyword evidence="3 8" id="KW-0812">Transmembrane</keyword>
<proteinExistence type="inferred from homology"/>
<comment type="similarity">
    <text evidence="7">Belongs to the exbB/tolQ family.</text>
</comment>
<dbReference type="AlphaFoldDB" id="A0A7W7ZAU7"/>
<dbReference type="InterPro" id="IPR002898">
    <property type="entry name" value="MotA_ExbB_proton_chnl"/>
</dbReference>
<dbReference type="NCBIfam" id="NF006583">
    <property type="entry name" value="PRK09109.1"/>
    <property type="match status" value="1"/>
</dbReference>
<evidence type="ECO:0000256" key="6">
    <source>
        <dbReference type="ARBA" id="ARBA00023136"/>
    </source>
</evidence>
<keyword evidence="5 8" id="KW-1133">Transmembrane helix</keyword>
<dbReference type="GO" id="GO:0005886">
    <property type="term" value="C:plasma membrane"/>
    <property type="evidence" value="ECO:0007669"/>
    <property type="project" value="UniProtKB-SubCell"/>
</dbReference>